<keyword evidence="2" id="KW-1185">Reference proteome</keyword>
<sequence length="190" mass="21280">MKAILDDIKMGSLILALLAAMVLPGCNPAAHNVARETGVVAGPHAPTIDGVFAVSSMWLGKNWEIFVAGSDPDGDMDYIWAEVSQLGGHMWDQHQLRLTGSQRTQFRGVITLPTPSFQSRKIWETLRVTLRIRDAAGHYSDPVTLEVELGKPTRESIPESWQDAREHSLGVIFFDFDMDYGEHSEDFKRW</sequence>
<evidence type="ECO:0000313" key="2">
    <source>
        <dbReference type="Proteomes" id="UP000276223"/>
    </source>
</evidence>
<comment type="caution">
    <text evidence="1">The sequence shown here is derived from an EMBL/GenBank/DDBJ whole genome shotgun (WGS) entry which is preliminary data.</text>
</comment>
<organism evidence="1 2">
    <name type="scientific">Desulfosoma caldarium</name>
    <dbReference type="NCBI Taxonomy" id="610254"/>
    <lineage>
        <taxon>Bacteria</taxon>
        <taxon>Pseudomonadati</taxon>
        <taxon>Thermodesulfobacteriota</taxon>
        <taxon>Syntrophobacteria</taxon>
        <taxon>Syntrophobacterales</taxon>
        <taxon>Syntrophobacteraceae</taxon>
        <taxon>Desulfosoma</taxon>
    </lineage>
</organism>
<dbReference type="Proteomes" id="UP000276223">
    <property type="component" value="Unassembled WGS sequence"/>
</dbReference>
<reference evidence="1 2" key="1">
    <citation type="submission" date="2018-11" db="EMBL/GenBank/DDBJ databases">
        <title>Genomic Encyclopedia of Type Strains, Phase IV (KMG-IV): sequencing the most valuable type-strain genomes for metagenomic binning, comparative biology and taxonomic classification.</title>
        <authorList>
            <person name="Goeker M."/>
        </authorList>
    </citation>
    <scope>NUCLEOTIDE SEQUENCE [LARGE SCALE GENOMIC DNA]</scope>
    <source>
        <strain evidence="1 2">DSM 22027</strain>
    </source>
</reference>
<proteinExistence type="predicted"/>
<protein>
    <submittedName>
        <fullName evidence="1">Uncharacterized protein</fullName>
    </submittedName>
</protein>
<dbReference type="EMBL" id="RJVA01000009">
    <property type="protein sequence ID" value="ROR03325.1"/>
    <property type="molecule type" value="Genomic_DNA"/>
</dbReference>
<accession>A0A3N1VKI9</accession>
<dbReference type="AlphaFoldDB" id="A0A3N1VKI9"/>
<dbReference type="OrthoDB" id="5517710at2"/>
<gene>
    <name evidence="1" type="ORF">EDC27_0593</name>
</gene>
<dbReference type="RefSeq" id="WP_123289112.1">
    <property type="nucleotide sequence ID" value="NZ_RJVA01000009.1"/>
</dbReference>
<name>A0A3N1VKI9_9BACT</name>
<evidence type="ECO:0000313" key="1">
    <source>
        <dbReference type="EMBL" id="ROR03325.1"/>
    </source>
</evidence>